<dbReference type="PROSITE" id="PS51257">
    <property type="entry name" value="PROKAR_LIPOPROTEIN"/>
    <property type="match status" value="1"/>
</dbReference>
<dbReference type="RefSeq" id="WP_100277690.1">
    <property type="nucleotide sequence ID" value="NZ_CP018799.1"/>
</dbReference>
<dbReference type="Proteomes" id="UP000231701">
    <property type="component" value="Chromosome"/>
</dbReference>
<dbReference type="Gene3D" id="1.20.1270.390">
    <property type="match status" value="1"/>
</dbReference>
<feature type="chain" id="PRO_5014849462" description="DUF4398 domain-containing protein" evidence="1">
    <location>
        <begin position="19"/>
        <end position="93"/>
    </location>
</feature>
<evidence type="ECO:0000256" key="1">
    <source>
        <dbReference type="SAM" id="SignalP"/>
    </source>
</evidence>
<keyword evidence="1" id="KW-0732">Signal</keyword>
<organism evidence="3 4">
    <name type="scientific">Mariprofundus aestuarium</name>
    <dbReference type="NCBI Taxonomy" id="1921086"/>
    <lineage>
        <taxon>Bacteria</taxon>
        <taxon>Pseudomonadati</taxon>
        <taxon>Pseudomonadota</taxon>
        <taxon>Candidatius Mariprofundia</taxon>
        <taxon>Mariprofundales</taxon>
        <taxon>Mariprofundaceae</taxon>
        <taxon>Mariprofundus</taxon>
    </lineage>
</organism>
<name>A0A2K8KY11_MARES</name>
<dbReference type="AlphaFoldDB" id="A0A2K8KY11"/>
<dbReference type="Pfam" id="PF14346">
    <property type="entry name" value="DUF4398"/>
    <property type="match status" value="1"/>
</dbReference>
<dbReference type="InterPro" id="IPR025511">
    <property type="entry name" value="DUF4398"/>
</dbReference>
<reference evidence="3 4" key="1">
    <citation type="submission" date="2016-12" db="EMBL/GenBank/DDBJ databases">
        <title>Isolation and genomic insights into novel planktonic Zetaproteobacteria from stratified waters of the Chesapeake Bay.</title>
        <authorList>
            <person name="McAllister S.M."/>
            <person name="Kato S."/>
            <person name="Chan C.S."/>
            <person name="Chiu B.K."/>
            <person name="Field E.K."/>
        </authorList>
    </citation>
    <scope>NUCLEOTIDE SEQUENCE [LARGE SCALE GENOMIC DNA]</scope>
    <source>
        <strain evidence="3 4">CP-5</strain>
    </source>
</reference>
<feature type="domain" description="DUF4398" evidence="2">
    <location>
        <begin position="22"/>
        <end position="87"/>
    </location>
</feature>
<protein>
    <recommendedName>
        <fullName evidence="2">DUF4398 domain-containing protein</fullName>
    </recommendedName>
</protein>
<accession>A0A2K8KY11</accession>
<gene>
    <name evidence="3" type="ORF">Ga0123461_1434</name>
</gene>
<feature type="signal peptide" evidence="1">
    <location>
        <begin position="1"/>
        <end position="18"/>
    </location>
</feature>
<dbReference type="OrthoDB" id="5296783at2"/>
<dbReference type="EMBL" id="CP018799">
    <property type="protein sequence ID" value="ATX79848.1"/>
    <property type="molecule type" value="Genomic_DNA"/>
</dbReference>
<keyword evidence="4" id="KW-1185">Reference proteome</keyword>
<evidence type="ECO:0000313" key="4">
    <source>
        <dbReference type="Proteomes" id="UP000231701"/>
    </source>
</evidence>
<proteinExistence type="predicted"/>
<evidence type="ECO:0000259" key="2">
    <source>
        <dbReference type="Pfam" id="PF14346"/>
    </source>
</evidence>
<sequence length="93" mass="10294">MKRSLFILIMLLSACAVKPPVQEMSNARSAIKAAQDLPGSTQQSENYLKSAETAMEEAAEAIRQERYEKARGKALEAKRDAQVAARIKQSNQQ</sequence>
<dbReference type="KEGG" id="maes:Ga0123461_1434"/>
<evidence type="ECO:0000313" key="3">
    <source>
        <dbReference type="EMBL" id="ATX79848.1"/>
    </source>
</evidence>